<keyword evidence="8 14" id="KW-0862">Zinc</keyword>
<keyword evidence="11" id="KW-0511">Multifunctional enzyme</keyword>
<feature type="domain" description="CMP/dCMP-type deaminase" evidence="15">
    <location>
        <begin position="6"/>
        <end position="127"/>
    </location>
</feature>
<keyword evidence="14 16" id="KW-0378">Hydrolase</keyword>
<reference evidence="16 17" key="1">
    <citation type="submission" date="2023-07" db="EMBL/GenBank/DDBJ databases">
        <title>Sequencing the genomes of 1000 actinobacteria strains.</title>
        <authorList>
            <person name="Klenk H.-P."/>
        </authorList>
    </citation>
    <scope>NUCLEOTIDE SEQUENCE [LARGE SCALE GENOMIC DNA]</scope>
    <source>
        <strain evidence="16 17">GD13</strain>
    </source>
</reference>
<comment type="cofactor">
    <cofactor evidence="14">
        <name>Zn(2+)</name>
        <dbReference type="ChEBI" id="CHEBI:29105"/>
    </cofactor>
    <text evidence="14">Binds 1 zinc ion.</text>
</comment>
<name>A0ABT9NR13_9ACTN</name>
<evidence type="ECO:0000256" key="4">
    <source>
        <dbReference type="ARBA" id="ARBA00005259"/>
    </source>
</evidence>
<keyword evidence="9 14" id="KW-0521">NADP</keyword>
<dbReference type="Gene3D" id="3.40.140.10">
    <property type="entry name" value="Cytidine Deaminase, domain 2"/>
    <property type="match status" value="1"/>
</dbReference>
<keyword evidence="7 14" id="KW-0479">Metal-binding</keyword>
<evidence type="ECO:0000256" key="1">
    <source>
        <dbReference type="ARBA" id="ARBA00002151"/>
    </source>
</evidence>
<accession>A0ABT9NR13</accession>
<evidence type="ECO:0000256" key="13">
    <source>
        <dbReference type="ARBA" id="ARBA00049886"/>
    </source>
</evidence>
<evidence type="ECO:0000256" key="6">
    <source>
        <dbReference type="ARBA" id="ARBA00022619"/>
    </source>
</evidence>
<dbReference type="PANTHER" id="PTHR38011">
    <property type="entry name" value="DIHYDROFOLATE REDUCTASE FAMILY PROTEIN (AFU_ORTHOLOGUE AFUA_8G06820)"/>
    <property type="match status" value="1"/>
</dbReference>
<dbReference type="EMBL" id="JAUSQM010000001">
    <property type="protein sequence ID" value="MDP9822874.1"/>
    <property type="molecule type" value="Genomic_DNA"/>
</dbReference>
<evidence type="ECO:0000256" key="11">
    <source>
        <dbReference type="ARBA" id="ARBA00023268"/>
    </source>
</evidence>
<dbReference type="InterPro" id="IPR004794">
    <property type="entry name" value="Eubact_RibD"/>
</dbReference>
<comment type="caution">
    <text evidence="16">The sequence shown here is derived from an EMBL/GenBank/DDBJ whole genome shotgun (WGS) entry which is preliminary data.</text>
</comment>
<evidence type="ECO:0000256" key="14">
    <source>
        <dbReference type="PIRNR" id="PIRNR006769"/>
    </source>
</evidence>
<keyword evidence="10 14" id="KW-0560">Oxidoreductase</keyword>
<dbReference type="GO" id="GO:0008835">
    <property type="term" value="F:diaminohydroxyphosphoribosylaminopyrimidine deaminase activity"/>
    <property type="evidence" value="ECO:0007669"/>
    <property type="project" value="UniProtKB-EC"/>
</dbReference>
<evidence type="ECO:0000313" key="16">
    <source>
        <dbReference type="EMBL" id="MDP9822874.1"/>
    </source>
</evidence>
<comment type="function">
    <text evidence="1 14">Converts 2,5-diamino-6-(ribosylamino)-4(3h)-pyrimidinone 5'-phosphate into 5-amino-6-(ribosylamino)-2,4(1h,3h)-pyrimidinedione 5'-phosphate.</text>
</comment>
<dbReference type="Gene3D" id="3.40.430.10">
    <property type="entry name" value="Dihydrofolate Reductase, subunit A"/>
    <property type="match status" value="2"/>
</dbReference>
<evidence type="ECO:0000256" key="8">
    <source>
        <dbReference type="ARBA" id="ARBA00022833"/>
    </source>
</evidence>
<dbReference type="Proteomes" id="UP001240447">
    <property type="component" value="Unassembled WGS sequence"/>
</dbReference>
<evidence type="ECO:0000256" key="9">
    <source>
        <dbReference type="ARBA" id="ARBA00022857"/>
    </source>
</evidence>
<sequence length="373" mass="39192">MADFRMGEPTAMAMALRAASARGIPFGPNPRVGCTIIDAAGKIVAVGRHRGAGTPHAEVDALTEAGDRAHGGTAVVTLEPCTHTGRTGPCTEALLAAGVRRVVIGMPDPNPVAAGGARLLEEAGVDVVVLGEDDVTFGPQLALLNRGWTHGLVHGRPYVVWKTATTLDGRVAAADLTSRWITGDAARAEVHALRARIDTMLVGTGTALTDDPALTARDTDDELLPGQPLRVVMGRRPLPATARLLTDGAAETLTLTTRDPHEALATLFERGQREVLLEGGPTLAAAFLAAGLIDEVIAYVAPVLLGAGPHLLGDLGIGTLGDARRLSLQSVTRLEHDVRLVLRPYRRLPYLPDGREWFPANSLSDLDPELGSV</sequence>
<dbReference type="NCBIfam" id="TIGR00326">
    <property type="entry name" value="eubact_ribD"/>
    <property type="match status" value="1"/>
</dbReference>
<dbReference type="SUPFAM" id="SSF53597">
    <property type="entry name" value="Dihydrofolate reductase-like"/>
    <property type="match status" value="1"/>
</dbReference>
<dbReference type="InterPro" id="IPR016192">
    <property type="entry name" value="APOBEC/CMP_deaminase_Zn-bd"/>
</dbReference>
<protein>
    <recommendedName>
        <fullName evidence="14">Riboflavin biosynthesis protein RibD</fullName>
    </recommendedName>
    <domain>
        <recommendedName>
            <fullName evidence="14">Diaminohydroxyphosphoribosylaminopyrimidine deaminase</fullName>
            <shortName evidence="14">DRAP deaminase</shortName>
            <ecNumber evidence="14">3.5.4.26</ecNumber>
        </recommendedName>
        <alternativeName>
            <fullName evidence="14">Riboflavin-specific deaminase</fullName>
        </alternativeName>
    </domain>
    <domain>
        <recommendedName>
            <fullName evidence="14">5-amino-6-(5-phosphoribosylamino)uracil reductase</fullName>
            <ecNumber evidence="14">1.1.1.193</ecNumber>
        </recommendedName>
        <alternativeName>
            <fullName evidence="14">HTP reductase</fullName>
        </alternativeName>
    </domain>
</protein>
<evidence type="ECO:0000256" key="10">
    <source>
        <dbReference type="ARBA" id="ARBA00023002"/>
    </source>
</evidence>
<comment type="pathway">
    <text evidence="2 14">Cofactor biosynthesis; riboflavin biosynthesis; 5-amino-6-(D-ribitylamino)uracil from GTP: step 2/4.</text>
</comment>
<gene>
    <name evidence="16" type="ORF">J2S59_002683</name>
</gene>
<dbReference type="SUPFAM" id="SSF53927">
    <property type="entry name" value="Cytidine deaminase-like"/>
    <property type="match status" value="1"/>
</dbReference>
<dbReference type="InterPro" id="IPR050765">
    <property type="entry name" value="Riboflavin_Biosynth_HTPR"/>
</dbReference>
<dbReference type="GO" id="GO:0008703">
    <property type="term" value="F:5-amino-6-(5-phosphoribosylamino)uracil reductase activity"/>
    <property type="evidence" value="ECO:0007669"/>
    <property type="project" value="UniProtKB-EC"/>
</dbReference>
<proteinExistence type="inferred from homology"/>
<dbReference type="InterPro" id="IPR024072">
    <property type="entry name" value="DHFR-like_dom_sf"/>
</dbReference>
<keyword evidence="17" id="KW-1185">Reference proteome</keyword>
<dbReference type="PROSITE" id="PS51747">
    <property type="entry name" value="CYT_DCMP_DEAMINASES_2"/>
    <property type="match status" value="1"/>
</dbReference>
<organism evidence="16 17">
    <name type="scientific">Nocardioides massiliensis</name>
    <dbReference type="NCBI Taxonomy" id="1325935"/>
    <lineage>
        <taxon>Bacteria</taxon>
        <taxon>Bacillati</taxon>
        <taxon>Actinomycetota</taxon>
        <taxon>Actinomycetes</taxon>
        <taxon>Propionibacteriales</taxon>
        <taxon>Nocardioidaceae</taxon>
        <taxon>Nocardioides</taxon>
    </lineage>
</organism>
<evidence type="ECO:0000256" key="12">
    <source>
        <dbReference type="ARBA" id="ARBA00049861"/>
    </source>
</evidence>
<comment type="catalytic activity">
    <reaction evidence="13 14">
        <text>2,5-diamino-6-hydroxy-4-(5-phosphoribosylamino)-pyrimidine + H2O + H(+) = 5-amino-6-(5-phospho-D-ribosylamino)uracil + NH4(+)</text>
        <dbReference type="Rhea" id="RHEA:21868"/>
        <dbReference type="ChEBI" id="CHEBI:15377"/>
        <dbReference type="ChEBI" id="CHEBI:15378"/>
        <dbReference type="ChEBI" id="CHEBI:28938"/>
        <dbReference type="ChEBI" id="CHEBI:58453"/>
        <dbReference type="ChEBI" id="CHEBI:58614"/>
        <dbReference type="EC" id="3.5.4.26"/>
    </reaction>
</comment>
<dbReference type="PANTHER" id="PTHR38011:SF7">
    <property type="entry name" value="2,5-DIAMINO-6-RIBOSYLAMINO-4(3H)-PYRIMIDINONE 5'-PHOSPHATE REDUCTASE"/>
    <property type="match status" value="1"/>
</dbReference>
<comment type="similarity">
    <text evidence="5 14">In the C-terminal section; belongs to the HTP reductase family.</text>
</comment>
<dbReference type="InterPro" id="IPR016193">
    <property type="entry name" value="Cytidine_deaminase-like"/>
</dbReference>
<dbReference type="CDD" id="cd01284">
    <property type="entry name" value="Riboflavin_deaminase-reductase"/>
    <property type="match status" value="1"/>
</dbReference>
<evidence type="ECO:0000259" key="15">
    <source>
        <dbReference type="PROSITE" id="PS51747"/>
    </source>
</evidence>
<dbReference type="InterPro" id="IPR002734">
    <property type="entry name" value="RibDG_C"/>
</dbReference>
<evidence type="ECO:0000256" key="5">
    <source>
        <dbReference type="ARBA" id="ARBA00007417"/>
    </source>
</evidence>
<keyword evidence="6 14" id="KW-0686">Riboflavin biosynthesis</keyword>
<evidence type="ECO:0000313" key="17">
    <source>
        <dbReference type="Proteomes" id="UP001240447"/>
    </source>
</evidence>
<dbReference type="PIRSF" id="PIRSF006769">
    <property type="entry name" value="RibD"/>
    <property type="match status" value="1"/>
</dbReference>
<comment type="pathway">
    <text evidence="3 14">Cofactor biosynthesis; riboflavin biosynthesis; 5-amino-6-(D-ribitylamino)uracil from GTP: step 3/4.</text>
</comment>
<dbReference type="Pfam" id="PF00383">
    <property type="entry name" value="dCMP_cyt_deam_1"/>
    <property type="match status" value="1"/>
</dbReference>
<comment type="similarity">
    <text evidence="4 14">In the N-terminal section; belongs to the cytidine and deoxycytidylate deaminase family.</text>
</comment>
<evidence type="ECO:0000256" key="2">
    <source>
        <dbReference type="ARBA" id="ARBA00004882"/>
    </source>
</evidence>
<dbReference type="PROSITE" id="PS00903">
    <property type="entry name" value="CYT_DCMP_DEAMINASES_1"/>
    <property type="match status" value="1"/>
</dbReference>
<evidence type="ECO:0000256" key="7">
    <source>
        <dbReference type="ARBA" id="ARBA00022723"/>
    </source>
</evidence>
<comment type="catalytic activity">
    <reaction evidence="12 14">
        <text>5-amino-6-(5-phospho-D-ribitylamino)uracil + NADP(+) = 5-amino-6-(5-phospho-D-ribosylamino)uracil + NADPH + H(+)</text>
        <dbReference type="Rhea" id="RHEA:17845"/>
        <dbReference type="ChEBI" id="CHEBI:15378"/>
        <dbReference type="ChEBI" id="CHEBI:57783"/>
        <dbReference type="ChEBI" id="CHEBI:58349"/>
        <dbReference type="ChEBI" id="CHEBI:58421"/>
        <dbReference type="ChEBI" id="CHEBI:58453"/>
        <dbReference type="EC" id="1.1.1.193"/>
    </reaction>
</comment>
<dbReference type="EC" id="1.1.1.193" evidence="14"/>
<evidence type="ECO:0000256" key="3">
    <source>
        <dbReference type="ARBA" id="ARBA00004910"/>
    </source>
</evidence>
<dbReference type="InterPro" id="IPR002125">
    <property type="entry name" value="CMP_dCMP_dom"/>
</dbReference>
<dbReference type="Pfam" id="PF01872">
    <property type="entry name" value="RibD_C"/>
    <property type="match status" value="1"/>
</dbReference>
<dbReference type="EC" id="3.5.4.26" evidence="14"/>